<keyword evidence="1" id="KW-0805">Transcription regulation</keyword>
<feature type="domain" description="HTH deoR-type" evidence="3">
    <location>
        <begin position="2"/>
        <end position="61"/>
    </location>
</feature>
<dbReference type="PANTHER" id="PTHR34580">
    <property type="match status" value="1"/>
</dbReference>
<keyword evidence="4" id="KW-0238">DNA-binding</keyword>
<dbReference type="InterPro" id="IPR036388">
    <property type="entry name" value="WH-like_DNA-bd_sf"/>
</dbReference>
<dbReference type="GO" id="GO:0003677">
    <property type="term" value="F:DNA binding"/>
    <property type="evidence" value="ECO:0007669"/>
    <property type="project" value="UniProtKB-KW"/>
</dbReference>
<dbReference type="SUPFAM" id="SSF46785">
    <property type="entry name" value="Winged helix' DNA-binding domain"/>
    <property type="match status" value="1"/>
</dbReference>
<dbReference type="InterPro" id="IPR036390">
    <property type="entry name" value="WH_DNA-bd_sf"/>
</dbReference>
<dbReference type="EMBL" id="QPJW01000011">
    <property type="protein sequence ID" value="RCX16765.1"/>
    <property type="molecule type" value="Genomic_DNA"/>
</dbReference>
<dbReference type="Pfam" id="PF13280">
    <property type="entry name" value="WYL"/>
    <property type="match status" value="1"/>
</dbReference>
<name>A0A369B612_9BACL</name>
<dbReference type="InterPro" id="IPR057727">
    <property type="entry name" value="WCX_dom"/>
</dbReference>
<keyword evidence="5" id="KW-1185">Reference proteome</keyword>
<dbReference type="Proteomes" id="UP000253090">
    <property type="component" value="Unassembled WGS sequence"/>
</dbReference>
<dbReference type="PANTHER" id="PTHR34580:SF1">
    <property type="entry name" value="PROTEIN PAFC"/>
    <property type="match status" value="1"/>
</dbReference>
<sequence>MKMERLLAMTVLLLNRGRMSAKELAERFEVSVKTIYRDMETLNRAGIPVMAVQGISGGFEIMDRYKLDRHLVSQGEVSSLLAAIQGVTQAMEDRTYSDLQEKFKTLLQPADKSVWESKGGSLVFDFQPWGQGPAVKQKVTLLRQAVQDKHLAKLSYINQDGTENARIVEPSALVMKGSAWYLQGYCRMRGDFRMFRLSRVTELSLLPESFTPRDAPVLDGYSWNPAWSHKEECEVRLIFRPEARYRMGDMFSPEQIVPMQGGDFAVQAIFSLDEWFYSMILGFGDFVKVEHPVSVAQEIKTRAERIIALYQQEC</sequence>
<dbReference type="InterPro" id="IPR051534">
    <property type="entry name" value="CBASS_pafABC_assoc_protein"/>
</dbReference>
<dbReference type="InterPro" id="IPR001034">
    <property type="entry name" value="DeoR_HTH"/>
</dbReference>
<dbReference type="Pfam" id="PF08279">
    <property type="entry name" value="HTH_11"/>
    <property type="match status" value="1"/>
</dbReference>
<dbReference type="Pfam" id="PF25583">
    <property type="entry name" value="WCX"/>
    <property type="match status" value="1"/>
</dbReference>
<organism evidence="4 5">
    <name type="scientific">Fontibacillus phaseoli</name>
    <dbReference type="NCBI Taxonomy" id="1416533"/>
    <lineage>
        <taxon>Bacteria</taxon>
        <taxon>Bacillati</taxon>
        <taxon>Bacillota</taxon>
        <taxon>Bacilli</taxon>
        <taxon>Bacillales</taxon>
        <taxon>Paenibacillaceae</taxon>
        <taxon>Fontibacillus</taxon>
    </lineage>
</organism>
<dbReference type="InterPro" id="IPR013196">
    <property type="entry name" value="HTH_11"/>
</dbReference>
<dbReference type="InterPro" id="IPR028349">
    <property type="entry name" value="PafC-like"/>
</dbReference>
<dbReference type="PROSITE" id="PS52050">
    <property type="entry name" value="WYL"/>
    <property type="match status" value="1"/>
</dbReference>
<dbReference type="PIRSF" id="PIRSF016838">
    <property type="entry name" value="PafC"/>
    <property type="match status" value="1"/>
</dbReference>
<protein>
    <submittedName>
        <fullName evidence="4">Putative DNA-binding transcriptional regulator YafY</fullName>
    </submittedName>
</protein>
<evidence type="ECO:0000313" key="4">
    <source>
        <dbReference type="EMBL" id="RCX16765.1"/>
    </source>
</evidence>
<dbReference type="Gene3D" id="1.10.10.10">
    <property type="entry name" value="Winged helix-like DNA-binding domain superfamily/Winged helix DNA-binding domain"/>
    <property type="match status" value="1"/>
</dbReference>
<keyword evidence="2" id="KW-0804">Transcription</keyword>
<dbReference type="OrthoDB" id="9815009at2"/>
<dbReference type="InterPro" id="IPR026881">
    <property type="entry name" value="WYL_dom"/>
</dbReference>
<reference evidence="4 5" key="1">
    <citation type="submission" date="2018-07" db="EMBL/GenBank/DDBJ databases">
        <title>Genomic Encyclopedia of Type Strains, Phase III (KMG-III): the genomes of soil and plant-associated and newly described type strains.</title>
        <authorList>
            <person name="Whitman W."/>
        </authorList>
    </citation>
    <scope>NUCLEOTIDE SEQUENCE [LARGE SCALE GENOMIC DNA]</scope>
    <source>
        <strain evidence="4 5">CECT 8333</strain>
    </source>
</reference>
<evidence type="ECO:0000313" key="5">
    <source>
        <dbReference type="Proteomes" id="UP000253090"/>
    </source>
</evidence>
<comment type="caution">
    <text evidence="4">The sequence shown here is derived from an EMBL/GenBank/DDBJ whole genome shotgun (WGS) entry which is preliminary data.</text>
</comment>
<dbReference type="PROSITE" id="PS51000">
    <property type="entry name" value="HTH_DEOR_2"/>
    <property type="match status" value="1"/>
</dbReference>
<evidence type="ECO:0000256" key="2">
    <source>
        <dbReference type="ARBA" id="ARBA00023163"/>
    </source>
</evidence>
<evidence type="ECO:0000256" key="1">
    <source>
        <dbReference type="ARBA" id="ARBA00023015"/>
    </source>
</evidence>
<gene>
    <name evidence="4" type="ORF">DFP94_111112</name>
</gene>
<accession>A0A369B612</accession>
<evidence type="ECO:0000259" key="3">
    <source>
        <dbReference type="PROSITE" id="PS51000"/>
    </source>
</evidence>
<proteinExistence type="predicted"/>
<dbReference type="AlphaFoldDB" id="A0A369B612"/>
<dbReference type="GO" id="GO:0003700">
    <property type="term" value="F:DNA-binding transcription factor activity"/>
    <property type="evidence" value="ECO:0007669"/>
    <property type="project" value="InterPro"/>
</dbReference>